<evidence type="ECO:0000313" key="1">
    <source>
        <dbReference type="EMBL" id="THC93360.1"/>
    </source>
</evidence>
<accession>A0A4S3JDY1</accession>
<evidence type="ECO:0000313" key="2">
    <source>
        <dbReference type="Proteomes" id="UP000308092"/>
    </source>
</evidence>
<comment type="caution">
    <text evidence="1">The sequence shown here is derived from an EMBL/GenBank/DDBJ whole genome shotgun (WGS) entry which is preliminary data.</text>
</comment>
<reference evidence="1 2" key="1">
    <citation type="submission" date="2019-03" db="EMBL/GenBank/DDBJ databases">
        <title>The genome sequence of a newly discovered highly antifungal drug resistant Aspergillus species, Aspergillus tanneri NIH 1004.</title>
        <authorList>
            <person name="Mounaud S."/>
            <person name="Singh I."/>
            <person name="Joardar V."/>
            <person name="Pakala S."/>
            <person name="Pakala S."/>
            <person name="Venepally P."/>
            <person name="Hoover J."/>
            <person name="Nierman W."/>
            <person name="Chung J."/>
            <person name="Losada L."/>
        </authorList>
    </citation>
    <scope>NUCLEOTIDE SEQUENCE [LARGE SCALE GENOMIC DNA]</scope>
    <source>
        <strain evidence="1 2">NIH1004</strain>
    </source>
</reference>
<protein>
    <submittedName>
        <fullName evidence="1">Uncharacterized protein</fullName>
    </submittedName>
</protein>
<keyword evidence="2" id="KW-1185">Reference proteome</keyword>
<proteinExistence type="predicted"/>
<organism evidence="1 2">
    <name type="scientific">Aspergillus tanneri</name>
    <dbReference type="NCBI Taxonomy" id="1220188"/>
    <lineage>
        <taxon>Eukaryota</taxon>
        <taxon>Fungi</taxon>
        <taxon>Dikarya</taxon>
        <taxon>Ascomycota</taxon>
        <taxon>Pezizomycotina</taxon>
        <taxon>Eurotiomycetes</taxon>
        <taxon>Eurotiomycetidae</taxon>
        <taxon>Eurotiales</taxon>
        <taxon>Aspergillaceae</taxon>
        <taxon>Aspergillus</taxon>
        <taxon>Aspergillus subgen. Circumdati</taxon>
    </lineage>
</organism>
<dbReference type="Proteomes" id="UP000308092">
    <property type="component" value="Unassembled WGS sequence"/>
</dbReference>
<dbReference type="EMBL" id="SOSA01000269">
    <property type="protein sequence ID" value="THC93360.1"/>
    <property type="molecule type" value="Genomic_DNA"/>
</dbReference>
<name>A0A4S3JDY1_9EURO</name>
<gene>
    <name evidence="1" type="ORF">EYZ11_007152</name>
</gene>
<dbReference type="VEuPathDB" id="FungiDB:EYZ11_007152"/>
<sequence length="183" mass="20800">MVHFTEVQIWGNLLWRGNSFTSVCSVLVSQQSTLNLYCDSNLFVPNQVWLTPPAVRSGFDTLFHEFEGLWQRRHFTQSGQQVQQMFAPEGGLHGQRYRFGMRHIPLLPDYLGTQLLHAIGPFVTLQDRFHDGGKVDGVPILLEALVLLTPKAFTADIVPCTLDQRGDKFINIRTLCENICKEV</sequence>
<dbReference type="AlphaFoldDB" id="A0A4S3JDY1"/>